<evidence type="ECO:0000256" key="2">
    <source>
        <dbReference type="ARBA" id="ARBA00022574"/>
    </source>
</evidence>
<keyword evidence="9" id="KW-1185">Reference proteome</keyword>
<reference evidence="8 9" key="1">
    <citation type="submission" date="2024-02" db="EMBL/GenBank/DDBJ databases">
        <authorList>
            <person name="Daric V."/>
            <person name="Darras S."/>
        </authorList>
    </citation>
    <scope>NUCLEOTIDE SEQUENCE [LARGE SCALE GENOMIC DNA]</scope>
</reference>
<dbReference type="InterPro" id="IPR028884">
    <property type="entry name" value="Trm82"/>
</dbReference>
<comment type="subcellular location">
    <subcellularLocation>
        <location evidence="1 6">Nucleus</location>
    </subcellularLocation>
</comment>
<evidence type="ECO:0000256" key="3">
    <source>
        <dbReference type="ARBA" id="ARBA00022694"/>
    </source>
</evidence>
<dbReference type="Proteomes" id="UP001642483">
    <property type="component" value="Unassembled WGS sequence"/>
</dbReference>
<sequence>MAFLQISSQWIVIGSKLGIDVFSKSNGKQLSHAHVFKSEQQGQEIDCAVFSHQHNYFAALFSDKTLHLWKVSEQWKELGVVDLKRRSTSLAFGPDEKMVYVADKSGDLYGFTLNDDGVFQEDEQDPVLGHISILLDIAVTPNLIITADRDEKIRISNRQHPYVIENFCLGHTEFVCRILLVGSEKLLSTSGDGTMRLWDSNTGSCIQTVEIFEMKNRNCDNVTVEKNMVPSLIAHCSTLGIVIVGCIGNGTNTLNMFQLHNSLTSPLKKVCNIPIDLTHALVDLAFDTKPDESSSVLNLLIKTESALEVQSFSCTETSCTKLENCNLPSSINAFLNKLDVNLDIRWNFYSQLYKATIPGHVYEVFYKKKEKNFKKEKNPSKKIKVDDTFI</sequence>
<dbReference type="InterPro" id="IPR015943">
    <property type="entry name" value="WD40/YVTN_repeat-like_dom_sf"/>
</dbReference>
<dbReference type="InterPro" id="IPR001680">
    <property type="entry name" value="WD40_rpt"/>
</dbReference>
<comment type="function">
    <text evidence="6">Required for the formation of N(7)-methylguanine at position 46 (m7G46) in tRNA. In the complex, it is required to stabilize and induce conformational changes of the catalytic subunit.</text>
</comment>
<evidence type="ECO:0000256" key="6">
    <source>
        <dbReference type="HAMAP-Rule" id="MF_03056"/>
    </source>
</evidence>
<comment type="similarity">
    <text evidence="6">Belongs to the WD repeat TRM82 family.</text>
</comment>
<feature type="repeat" description="WD" evidence="7">
    <location>
        <begin position="186"/>
        <end position="208"/>
    </location>
</feature>
<keyword evidence="5 6" id="KW-0539">Nucleus</keyword>
<dbReference type="PROSITE" id="PS50082">
    <property type="entry name" value="WD_REPEATS_2"/>
    <property type="match status" value="1"/>
</dbReference>
<dbReference type="Pfam" id="PF00400">
    <property type="entry name" value="WD40"/>
    <property type="match status" value="1"/>
</dbReference>
<evidence type="ECO:0000313" key="9">
    <source>
        <dbReference type="Proteomes" id="UP001642483"/>
    </source>
</evidence>
<protein>
    <recommendedName>
        <fullName evidence="6">tRNA (guanine-N(7)-)-methyltransferase non-catalytic subunit</fullName>
    </recommendedName>
    <alternativeName>
        <fullName evidence="6">WD repeat-containing protein 4 homolog</fullName>
    </alternativeName>
</protein>
<evidence type="ECO:0000313" key="8">
    <source>
        <dbReference type="EMBL" id="CAK8681114.1"/>
    </source>
</evidence>
<gene>
    <name evidence="8" type="ORF">CVLEPA_LOCUS11350</name>
</gene>
<keyword evidence="3 6" id="KW-0819">tRNA processing</keyword>
<keyword evidence="4 6" id="KW-0677">Repeat</keyword>
<dbReference type="HAMAP" id="MF_03056">
    <property type="entry name" value="TRM82"/>
    <property type="match status" value="1"/>
</dbReference>
<evidence type="ECO:0000256" key="1">
    <source>
        <dbReference type="ARBA" id="ARBA00004123"/>
    </source>
</evidence>
<comment type="subunit">
    <text evidence="6">Forms a heterodimer with the catalytic subunit.</text>
</comment>
<organism evidence="8 9">
    <name type="scientific">Clavelina lepadiformis</name>
    <name type="common">Light-bulb sea squirt</name>
    <name type="synonym">Ascidia lepadiformis</name>
    <dbReference type="NCBI Taxonomy" id="159417"/>
    <lineage>
        <taxon>Eukaryota</taxon>
        <taxon>Metazoa</taxon>
        <taxon>Chordata</taxon>
        <taxon>Tunicata</taxon>
        <taxon>Ascidiacea</taxon>
        <taxon>Aplousobranchia</taxon>
        <taxon>Clavelinidae</taxon>
        <taxon>Clavelina</taxon>
    </lineage>
</organism>
<dbReference type="EMBL" id="CAWYQH010000079">
    <property type="protein sequence ID" value="CAK8681114.1"/>
    <property type="molecule type" value="Genomic_DNA"/>
</dbReference>
<evidence type="ECO:0000256" key="7">
    <source>
        <dbReference type="PROSITE-ProRule" id="PRU00221"/>
    </source>
</evidence>
<dbReference type="PANTHER" id="PTHR16288:SF0">
    <property type="entry name" value="TRNA (GUANINE-N(7)-)-METHYLTRANSFERASE NON-CATALYTIC SUBUNIT WDR4"/>
    <property type="match status" value="1"/>
</dbReference>
<evidence type="ECO:0000256" key="4">
    <source>
        <dbReference type="ARBA" id="ARBA00022737"/>
    </source>
</evidence>
<comment type="pathway">
    <text evidence="6">tRNA modification; N(7)-methylguanine-tRNA biosynthesis.</text>
</comment>
<dbReference type="Gene3D" id="2.130.10.10">
    <property type="entry name" value="YVTN repeat-like/Quinoprotein amine dehydrogenase"/>
    <property type="match status" value="1"/>
</dbReference>
<keyword evidence="2 6" id="KW-0853">WD repeat</keyword>
<dbReference type="InterPro" id="IPR036322">
    <property type="entry name" value="WD40_repeat_dom_sf"/>
</dbReference>
<comment type="caution">
    <text evidence="8">The sequence shown here is derived from an EMBL/GenBank/DDBJ whole genome shotgun (WGS) entry which is preliminary data.</text>
</comment>
<dbReference type="SMART" id="SM00320">
    <property type="entry name" value="WD40"/>
    <property type="match status" value="3"/>
</dbReference>
<proteinExistence type="inferred from homology"/>
<accession>A0ABP0FN99</accession>
<dbReference type="InterPro" id="IPR019775">
    <property type="entry name" value="WD40_repeat_CS"/>
</dbReference>
<dbReference type="SUPFAM" id="SSF50978">
    <property type="entry name" value="WD40 repeat-like"/>
    <property type="match status" value="1"/>
</dbReference>
<evidence type="ECO:0000256" key="5">
    <source>
        <dbReference type="ARBA" id="ARBA00023242"/>
    </source>
</evidence>
<dbReference type="PROSITE" id="PS00678">
    <property type="entry name" value="WD_REPEATS_1"/>
    <property type="match status" value="1"/>
</dbReference>
<name>A0ABP0FN99_CLALP</name>
<dbReference type="PANTHER" id="PTHR16288">
    <property type="entry name" value="WD40 REPEAT PROTEIN 4"/>
    <property type="match status" value="1"/>
</dbReference>